<evidence type="ECO:0000256" key="1">
    <source>
        <dbReference type="SAM" id="Phobius"/>
    </source>
</evidence>
<sequence length="124" mass="12733">MGKGRKGEKTNRTRISITYTVLIITGLLLAVVGAVVAILGLGGVVEFKGEVAGAKAETTSVGLAVLVVGALLAGIVAVKLPAQVTVLGDRGRRGFTEWFSEFGVRLCALLVAVGVVLLIISLFA</sequence>
<dbReference type="EMBL" id="BOOB01000015">
    <property type="protein sequence ID" value="GIH32075.1"/>
    <property type="molecule type" value="Genomic_DNA"/>
</dbReference>
<keyword evidence="3" id="KW-1185">Reference proteome</keyword>
<feature type="transmembrane region" description="Helical" evidence="1">
    <location>
        <begin position="21"/>
        <end position="41"/>
    </location>
</feature>
<proteinExistence type="predicted"/>
<evidence type="ECO:0008006" key="4">
    <source>
        <dbReference type="Google" id="ProtNLM"/>
    </source>
</evidence>
<evidence type="ECO:0000313" key="3">
    <source>
        <dbReference type="Proteomes" id="UP000651728"/>
    </source>
</evidence>
<keyword evidence="1" id="KW-0472">Membrane</keyword>
<feature type="transmembrane region" description="Helical" evidence="1">
    <location>
        <begin position="61"/>
        <end position="82"/>
    </location>
</feature>
<accession>A0ABQ4FB66</accession>
<evidence type="ECO:0000313" key="2">
    <source>
        <dbReference type="EMBL" id="GIH32075.1"/>
    </source>
</evidence>
<name>A0ABQ4FB66_9ACTN</name>
<dbReference type="Proteomes" id="UP000651728">
    <property type="component" value="Unassembled WGS sequence"/>
</dbReference>
<organism evidence="2 3">
    <name type="scientific">Microbispora amethystogenes</name>
    <dbReference type="NCBI Taxonomy" id="1427754"/>
    <lineage>
        <taxon>Bacteria</taxon>
        <taxon>Bacillati</taxon>
        <taxon>Actinomycetota</taxon>
        <taxon>Actinomycetes</taxon>
        <taxon>Streptosporangiales</taxon>
        <taxon>Streptosporangiaceae</taxon>
        <taxon>Microbispora</taxon>
    </lineage>
</organism>
<feature type="transmembrane region" description="Helical" evidence="1">
    <location>
        <begin position="102"/>
        <end position="123"/>
    </location>
</feature>
<keyword evidence="1" id="KW-0812">Transmembrane</keyword>
<keyword evidence="1" id="KW-1133">Transmembrane helix</keyword>
<comment type="caution">
    <text evidence="2">The sequence shown here is derived from an EMBL/GenBank/DDBJ whole genome shotgun (WGS) entry which is preliminary data.</text>
</comment>
<gene>
    <name evidence="2" type="ORF">Mam01_22390</name>
</gene>
<protein>
    <recommendedName>
        <fullName evidence="4">Integral membrane protein</fullName>
    </recommendedName>
</protein>
<reference evidence="2 3" key="1">
    <citation type="submission" date="2021-01" db="EMBL/GenBank/DDBJ databases">
        <title>Whole genome shotgun sequence of Microbispora amethystogenes NBRC 101907.</title>
        <authorList>
            <person name="Komaki H."/>
            <person name="Tamura T."/>
        </authorList>
    </citation>
    <scope>NUCLEOTIDE SEQUENCE [LARGE SCALE GENOMIC DNA]</scope>
    <source>
        <strain evidence="2 3">NBRC 101907</strain>
    </source>
</reference>